<dbReference type="GO" id="GO:0016779">
    <property type="term" value="F:nucleotidyltransferase activity"/>
    <property type="evidence" value="ECO:0007669"/>
    <property type="project" value="UniProtKB-KW"/>
</dbReference>
<dbReference type="InterPro" id="IPR050385">
    <property type="entry name" value="Archaeal_FAD_synthase"/>
</dbReference>
<feature type="domain" description="Cytidyltransferase-like" evidence="3">
    <location>
        <begin position="62"/>
        <end position="160"/>
    </location>
</feature>
<dbReference type="InterPro" id="IPR014729">
    <property type="entry name" value="Rossmann-like_a/b/a_fold"/>
</dbReference>
<evidence type="ECO:0000256" key="2">
    <source>
        <dbReference type="ARBA" id="ARBA00022695"/>
    </source>
</evidence>
<protein>
    <recommendedName>
        <fullName evidence="3">Cytidyltransferase-like domain-containing protein</fullName>
    </recommendedName>
</protein>
<dbReference type="PANTHER" id="PTHR43793:SF1">
    <property type="entry name" value="FAD SYNTHASE"/>
    <property type="match status" value="1"/>
</dbReference>
<organism evidence="4 5">
    <name type="scientific">Yasminevirus sp. GU-2018</name>
    <dbReference type="NCBI Taxonomy" id="2420051"/>
    <lineage>
        <taxon>Viruses</taxon>
        <taxon>Varidnaviria</taxon>
        <taxon>Bamfordvirae</taxon>
        <taxon>Nucleocytoviricota</taxon>
        <taxon>Megaviricetes</taxon>
        <taxon>Imitervirales</taxon>
        <taxon>Mimiviridae</taxon>
        <taxon>Klosneuvirinae</taxon>
        <taxon>Yasminevirus</taxon>
        <taxon>Yasminevirus saudimassiliense</taxon>
    </lineage>
</organism>
<evidence type="ECO:0000313" key="5">
    <source>
        <dbReference type="Proteomes" id="UP000594342"/>
    </source>
</evidence>
<reference evidence="4 5" key="1">
    <citation type="submission" date="2018-10" db="EMBL/GenBank/DDBJ databases">
        <authorList>
            <consortium name="IHU Genomes"/>
        </authorList>
    </citation>
    <scope>NUCLEOTIDE SEQUENCE [LARGE SCALE GENOMIC DNA]</scope>
    <source>
        <strain evidence="4 5">A1</strain>
    </source>
</reference>
<dbReference type="PANTHER" id="PTHR43793">
    <property type="entry name" value="FAD SYNTHASE"/>
    <property type="match status" value="1"/>
</dbReference>
<dbReference type="InterPro" id="IPR004821">
    <property type="entry name" value="Cyt_trans-like"/>
</dbReference>
<dbReference type="Proteomes" id="UP000594342">
    <property type="component" value="Unassembled WGS sequence"/>
</dbReference>
<sequence>MKIHIYIFWFMYVWLDIPYSLIKNICAYYKSFSNRDNLKMDQDGALKIIGEQRDAGKKIGFTCSSFDLLHSGHYLMLEEAKGICDYLVVGLQTDPTLDKEYRVATGGKNKNAPIQSYEERLIQIKGCRYVDLVVKYSTEAELVELLKAVNPDVRVIGADWKGKNYTGHELPYPVFFNSRTHSYSTSALRKRVYDAEYERIHSS</sequence>
<name>A0A5K0UAQ6_9VIRU</name>
<keyword evidence="5" id="KW-1185">Reference proteome</keyword>
<dbReference type="EMBL" id="UPSH01000001">
    <property type="protein sequence ID" value="VBB18554.1"/>
    <property type="molecule type" value="Genomic_DNA"/>
</dbReference>
<keyword evidence="1" id="KW-0808">Transferase</keyword>
<dbReference type="NCBIfam" id="TIGR00125">
    <property type="entry name" value="cyt_tran_rel"/>
    <property type="match status" value="1"/>
</dbReference>
<evidence type="ECO:0000259" key="3">
    <source>
        <dbReference type="Pfam" id="PF01467"/>
    </source>
</evidence>
<proteinExistence type="predicted"/>
<dbReference type="SUPFAM" id="SSF52374">
    <property type="entry name" value="Nucleotidylyl transferase"/>
    <property type="match status" value="1"/>
</dbReference>
<keyword evidence="2" id="KW-0548">Nucleotidyltransferase</keyword>
<comment type="caution">
    <text evidence="4">The sequence shown here is derived from an EMBL/GenBank/DDBJ whole genome shotgun (WGS) entry which is preliminary data.</text>
</comment>
<accession>A0A5K0UAQ6</accession>
<dbReference type="Pfam" id="PF01467">
    <property type="entry name" value="CTP_transf_like"/>
    <property type="match status" value="1"/>
</dbReference>
<dbReference type="Gene3D" id="3.40.50.620">
    <property type="entry name" value="HUPs"/>
    <property type="match status" value="1"/>
</dbReference>
<evidence type="ECO:0000313" key="4">
    <source>
        <dbReference type="EMBL" id="VBB18554.1"/>
    </source>
</evidence>
<gene>
    <name evidence="4" type="ORF">YASMINEVIRUS_1017</name>
</gene>
<evidence type="ECO:0000256" key="1">
    <source>
        <dbReference type="ARBA" id="ARBA00022679"/>
    </source>
</evidence>